<organism evidence="2">
    <name type="scientific">Alexandrium catenella</name>
    <name type="common">Red tide dinoflagellate</name>
    <name type="synonym">Gonyaulax catenella</name>
    <dbReference type="NCBI Taxonomy" id="2925"/>
    <lineage>
        <taxon>Eukaryota</taxon>
        <taxon>Sar</taxon>
        <taxon>Alveolata</taxon>
        <taxon>Dinophyceae</taxon>
        <taxon>Gonyaulacales</taxon>
        <taxon>Pyrocystaceae</taxon>
        <taxon>Alexandrium</taxon>
    </lineage>
</organism>
<sequence length="222" mass="23146">MAPLDQTSPLLATGAPGVPGQALTGIWAPGAAFGPGYGGDKALLSTGVSHAGEARAQFTTRPLSIWTGEGSVDGEAEKRPYRPGEMLQQSAKLAAPGLTEPGTPPSVGTLTPERPSRRESEGSGSSGGSSDSEGVFSELCSSMPFKDASRELGAPLVGSPDVPTMGSAGHWYGTCKPCAFAFKGCQNGAACLFCHLCLPGEKQRRRKMSKMANKKMWRQMKE</sequence>
<dbReference type="EMBL" id="HBGE01031344">
    <property type="protein sequence ID" value="CAD9124395.1"/>
    <property type="molecule type" value="Transcribed_RNA"/>
</dbReference>
<reference evidence="2" key="1">
    <citation type="submission" date="2021-01" db="EMBL/GenBank/DDBJ databases">
        <authorList>
            <person name="Corre E."/>
            <person name="Pelletier E."/>
            <person name="Niang G."/>
            <person name="Scheremetjew M."/>
            <person name="Finn R."/>
            <person name="Kale V."/>
            <person name="Holt S."/>
            <person name="Cochrane G."/>
            <person name="Meng A."/>
            <person name="Brown T."/>
            <person name="Cohen L."/>
        </authorList>
    </citation>
    <scope>NUCLEOTIDE SEQUENCE</scope>
    <source>
        <strain evidence="2">OF101</strain>
    </source>
</reference>
<proteinExistence type="predicted"/>
<evidence type="ECO:0008006" key="3">
    <source>
        <dbReference type="Google" id="ProtNLM"/>
    </source>
</evidence>
<evidence type="ECO:0000256" key="1">
    <source>
        <dbReference type="SAM" id="MobiDB-lite"/>
    </source>
</evidence>
<protein>
    <recommendedName>
        <fullName evidence="3">C3H1-type domain-containing protein</fullName>
    </recommendedName>
</protein>
<accession>A0A7S1Q7W5</accession>
<dbReference type="AlphaFoldDB" id="A0A7S1Q7W5"/>
<name>A0A7S1Q7W5_ALECA</name>
<feature type="region of interest" description="Disordered" evidence="1">
    <location>
        <begin position="95"/>
        <end position="134"/>
    </location>
</feature>
<gene>
    <name evidence="2" type="ORF">ACAT0790_LOCUS18931</name>
</gene>
<evidence type="ECO:0000313" key="2">
    <source>
        <dbReference type="EMBL" id="CAD9124395.1"/>
    </source>
</evidence>